<keyword evidence="1" id="KW-0812">Transmembrane</keyword>
<evidence type="ECO:0000256" key="1">
    <source>
        <dbReference type="SAM" id="Phobius"/>
    </source>
</evidence>
<dbReference type="Proteomes" id="UP001431209">
    <property type="component" value="Unassembled WGS sequence"/>
</dbReference>
<feature type="transmembrane region" description="Helical" evidence="1">
    <location>
        <begin position="73"/>
        <end position="92"/>
    </location>
</feature>
<protein>
    <submittedName>
        <fullName evidence="2">Uncharacterized protein</fullName>
    </submittedName>
</protein>
<keyword evidence="1" id="KW-1133">Transmembrane helix</keyword>
<dbReference type="EMBL" id="JAOPGA020000059">
    <property type="protein sequence ID" value="KAL0476601.1"/>
    <property type="molecule type" value="Genomic_DNA"/>
</dbReference>
<evidence type="ECO:0000313" key="3">
    <source>
        <dbReference type="Proteomes" id="UP001431209"/>
    </source>
</evidence>
<feature type="transmembrane region" description="Helical" evidence="1">
    <location>
        <begin position="98"/>
        <end position="117"/>
    </location>
</feature>
<sequence length="285" mass="33147">MLYELIQWINECTFPFVLTYVAVFTLLAESAPVLVTKANTNAYTSQISWNVTLKSLKFQLVNYIVYHEKPLSIIVHAVTFLMDIVLWTIYFHHLLSEVPFWAYNFLFVVTFIQVLTFEDDKLKFTLLLINFTLMAWGEFMYSFLLLPYIPRDLTFGAVSIMLFLNAFLRVISHIPERIPINFYGLGNKHPISNWWSNPKARHYILTKPHVFVSSVLIWGFATELQAGLPIRLLSSCLLLITDKLKFKYPGLDMVDLYKRADRVVSEGWHVDEDGRYLFEPAPASD</sequence>
<gene>
    <name evidence="2" type="ORF">AKO1_006091</name>
</gene>
<proteinExistence type="predicted"/>
<reference evidence="2 3" key="1">
    <citation type="submission" date="2024-03" db="EMBL/GenBank/DDBJ databases">
        <title>The Acrasis kona genome and developmental transcriptomes reveal deep origins of eukaryotic multicellular pathways.</title>
        <authorList>
            <person name="Sheikh S."/>
            <person name="Fu C.-J."/>
            <person name="Brown M.W."/>
            <person name="Baldauf S.L."/>
        </authorList>
    </citation>
    <scope>NUCLEOTIDE SEQUENCE [LARGE SCALE GENOMIC DNA]</scope>
    <source>
        <strain evidence="2 3">ATCC MYA-3509</strain>
    </source>
</reference>
<feature type="transmembrane region" description="Helical" evidence="1">
    <location>
        <begin position="124"/>
        <end position="147"/>
    </location>
</feature>
<accession>A0AAW2YHY2</accession>
<feature type="transmembrane region" description="Helical" evidence="1">
    <location>
        <begin position="12"/>
        <end position="35"/>
    </location>
</feature>
<dbReference type="AlphaFoldDB" id="A0AAW2YHY2"/>
<evidence type="ECO:0000313" key="2">
    <source>
        <dbReference type="EMBL" id="KAL0476601.1"/>
    </source>
</evidence>
<feature type="transmembrane region" description="Helical" evidence="1">
    <location>
        <begin position="153"/>
        <end position="171"/>
    </location>
</feature>
<keyword evidence="1" id="KW-0472">Membrane</keyword>
<organism evidence="2 3">
    <name type="scientific">Acrasis kona</name>
    <dbReference type="NCBI Taxonomy" id="1008807"/>
    <lineage>
        <taxon>Eukaryota</taxon>
        <taxon>Discoba</taxon>
        <taxon>Heterolobosea</taxon>
        <taxon>Tetramitia</taxon>
        <taxon>Eutetramitia</taxon>
        <taxon>Acrasidae</taxon>
        <taxon>Acrasis</taxon>
    </lineage>
</organism>
<name>A0AAW2YHY2_9EUKA</name>
<keyword evidence="3" id="KW-1185">Reference proteome</keyword>
<comment type="caution">
    <text evidence="2">The sequence shown here is derived from an EMBL/GenBank/DDBJ whole genome shotgun (WGS) entry which is preliminary data.</text>
</comment>